<comment type="caution">
    <text evidence="1">The sequence shown here is derived from an EMBL/GenBank/DDBJ whole genome shotgun (WGS) entry which is preliminary data.</text>
</comment>
<feature type="non-terminal residue" evidence="1">
    <location>
        <position position="205"/>
    </location>
</feature>
<protein>
    <submittedName>
        <fullName evidence="1">Uncharacterized protein</fullName>
    </submittedName>
</protein>
<organism evidence="1">
    <name type="scientific">marine sediment metagenome</name>
    <dbReference type="NCBI Taxonomy" id="412755"/>
    <lineage>
        <taxon>unclassified sequences</taxon>
        <taxon>metagenomes</taxon>
        <taxon>ecological metagenomes</taxon>
    </lineage>
</organism>
<gene>
    <name evidence="1" type="ORF">S03H2_14414</name>
</gene>
<sequence>MQYLNIGTIRFILSIFTNLFPTEEVIETAEGIIGIPGEIEVREFPVEKTPAQRLFRRIRTAKPLWIMRDLLDTYDEAPEFLDEASKNTFNQVRELTRYLRVRANQVRKRVGLPLIRYTEGYITHWMDSVAKQVVKKDLPVHYGYLYYLMRGLPKTVKNPTQMQRTIRGKMENYFSKDLGKLLRIMTTYDLRDIYITEPYMAAWDE</sequence>
<accession>X1FG01</accession>
<dbReference type="AlphaFoldDB" id="X1FG01"/>
<evidence type="ECO:0000313" key="1">
    <source>
        <dbReference type="EMBL" id="GAH43907.1"/>
    </source>
</evidence>
<proteinExistence type="predicted"/>
<name>X1FG01_9ZZZZ</name>
<dbReference type="EMBL" id="BARU01007314">
    <property type="protein sequence ID" value="GAH43907.1"/>
    <property type="molecule type" value="Genomic_DNA"/>
</dbReference>
<reference evidence="1" key="1">
    <citation type="journal article" date="2014" name="Front. Microbiol.">
        <title>High frequency of phylogenetically diverse reductive dehalogenase-homologous genes in deep subseafloor sedimentary metagenomes.</title>
        <authorList>
            <person name="Kawai M."/>
            <person name="Futagami T."/>
            <person name="Toyoda A."/>
            <person name="Takaki Y."/>
            <person name="Nishi S."/>
            <person name="Hori S."/>
            <person name="Arai W."/>
            <person name="Tsubouchi T."/>
            <person name="Morono Y."/>
            <person name="Uchiyama I."/>
            <person name="Ito T."/>
            <person name="Fujiyama A."/>
            <person name="Inagaki F."/>
            <person name="Takami H."/>
        </authorList>
    </citation>
    <scope>NUCLEOTIDE SEQUENCE</scope>
    <source>
        <strain evidence="1">Expedition CK06-06</strain>
    </source>
</reference>